<sequence>MRYFRLTTVLLLAACGDSGSTPTSETPPVATSITLSPDALSFAYLGQTQQLSATVKDQNGATMNGASVHWSSSSPSITVVSATGLVTAVANGSAAISATSGSATANASASIQQVAASITLSLDSVVFSAPGDTATVTAITQDAGGSVFPELELTFSSTDPGSVEVSSTGVLTAVGSGPAATITATSGASQAQIPARVEGSYVSMAVTGDGDPLPDVTVWLTDP</sequence>
<dbReference type="SUPFAM" id="SSF49373">
    <property type="entry name" value="Invasin/intimin cell-adhesion fragments"/>
    <property type="match status" value="2"/>
</dbReference>
<organism evidence="2">
    <name type="scientific">marine metagenome</name>
    <dbReference type="NCBI Taxonomy" id="408172"/>
    <lineage>
        <taxon>unclassified sequences</taxon>
        <taxon>metagenomes</taxon>
        <taxon>ecological metagenomes</taxon>
    </lineage>
</organism>
<gene>
    <name evidence="2" type="ORF">METZ01_LOCUS452380</name>
</gene>
<feature type="domain" description="BIG2" evidence="1">
    <location>
        <begin position="29"/>
        <end position="110"/>
    </location>
</feature>
<dbReference type="EMBL" id="UINC01187023">
    <property type="protein sequence ID" value="SVD99526.1"/>
    <property type="molecule type" value="Genomic_DNA"/>
</dbReference>
<reference evidence="2" key="1">
    <citation type="submission" date="2018-05" db="EMBL/GenBank/DDBJ databases">
        <authorList>
            <person name="Lanie J.A."/>
            <person name="Ng W.-L."/>
            <person name="Kazmierczak K.M."/>
            <person name="Andrzejewski T.M."/>
            <person name="Davidsen T.M."/>
            <person name="Wayne K.J."/>
            <person name="Tettelin H."/>
            <person name="Glass J.I."/>
            <person name="Rusch D."/>
            <person name="Podicherti R."/>
            <person name="Tsui H.-C.T."/>
            <person name="Winkler M.E."/>
        </authorList>
    </citation>
    <scope>NUCLEOTIDE SEQUENCE</scope>
</reference>
<evidence type="ECO:0000313" key="2">
    <source>
        <dbReference type="EMBL" id="SVD99526.1"/>
    </source>
</evidence>
<evidence type="ECO:0000259" key="1">
    <source>
        <dbReference type="SMART" id="SM00635"/>
    </source>
</evidence>
<dbReference type="SMART" id="SM00635">
    <property type="entry name" value="BID_2"/>
    <property type="match status" value="2"/>
</dbReference>
<proteinExistence type="predicted"/>
<feature type="domain" description="BIG2" evidence="1">
    <location>
        <begin position="114"/>
        <end position="196"/>
    </location>
</feature>
<dbReference type="Gene3D" id="2.60.40.1080">
    <property type="match status" value="2"/>
</dbReference>
<dbReference type="InterPro" id="IPR003343">
    <property type="entry name" value="Big_2"/>
</dbReference>
<protein>
    <recommendedName>
        <fullName evidence="1">BIG2 domain-containing protein</fullName>
    </recommendedName>
</protein>
<name>A0A382ZV52_9ZZZZ</name>
<accession>A0A382ZV52</accession>
<dbReference type="Pfam" id="PF02368">
    <property type="entry name" value="Big_2"/>
    <property type="match status" value="1"/>
</dbReference>
<feature type="non-terminal residue" evidence="2">
    <location>
        <position position="223"/>
    </location>
</feature>
<dbReference type="InterPro" id="IPR008964">
    <property type="entry name" value="Invasin/intimin_cell_adhesion"/>
</dbReference>
<dbReference type="AlphaFoldDB" id="A0A382ZV52"/>